<reference evidence="1 3" key="1">
    <citation type="journal article" date="2020" name="Stud. Mycol.">
        <title>101 Dothideomycetes genomes: a test case for predicting lifestyles and emergence of pathogens.</title>
        <authorList>
            <person name="Haridas S."/>
            <person name="Albert R."/>
            <person name="Binder M."/>
            <person name="Bloem J."/>
            <person name="Labutti K."/>
            <person name="Salamov A."/>
            <person name="Andreopoulos B."/>
            <person name="Baker S."/>
            <person name="Barry K."/>
            <person name="Bills G."/>
            <person name="Bluhm B."/>
            <person name="Cannon C."/>
            <person name="Castanera R."/>
            <person name="Culley D."/>
            <person name="Daum C."/>
            <person name="Ezra D."/>
            <person name="Gonzalez J."/>
            <person name="Henrissat B."/>
            <person name="Kuo A."/>
            <person name="Liang C."/>
            <person name="Lipzen A."/>
            <person name="Lutzoni F."/>
            <person name="Magnuson J."/>
            <person name="Mondo S."/>
            <person name="Nolan M."/>
            <person name="Ohm R."/>
            <person name="Pangilinan J."/>
            <person name="Park H.-J."/>
            <person name="Ramirez L."/>
            <person name="Alfaro M."/>
            <person name="Sun H."/>
            <person name="Tritt A."/>
            <person name="Yoshinaga Y."/>
            <person name="Zwiers L.-H."/>
            <person name="Turgeon B."/>
            <person name="Goodwin S."/>
            <person name="Spatafora J."/>
            <person name="Crous P."/>
            <person name="Grigoriev I."/>
        </authorList>
    </citation>
    <scope>NUCLEOTIDE SEQUENCE</scope>
    <source>
        <strain evidence="1 3">CBS 304.34</strain>
    </source>
</reference>
<dbReference type="AlphaFoldDB" id="A0A6A6Y8G4"/>
<dbReference type="Proteomes" id="UP000504636">
    <property type="component" value="Unplaced"/>
</dbReference>
<protein>
    <submittedName>
        <fullName evidence="1 3">Uncharacterized protein</fullName>
    </submittedName>
</protein>
<reference evidence="3" key="3">
    <citation type="submission" date="2025-04" db="UniProtKB">
        <authorList>
            <consortium name="RefSeq"/>
        </authorList>
    </citation>
    <scope>IDENTIFICATION</scope>
    <source>
        <strain evidence="3">CBS 304.34</strain>
    </source>
</reference>
<sequence length="291" mass="33771">MVHRDQDDTLLWSTITSVSFNYPLATLSSFLETDKIEHTKPTVQPSSTVHVFGHGIGQEQTALMCTNKFIAADLYSLLVRNIEVIFNLKLSNRPSYHMRMSHFGFRFMTHVTLTSNIGKDCLRFPGHSIVVVKKWHRLRLAEQTLSLRYLAQYCPSLQVLTFKLSFHDVCHAKLSALDAITRGLRELVRKCEAVEMVKLRYLPWQAMAPASDDAQEENVNPDREDDPGVVWEDGIKRKRLVEDCFSVQKYPMWAREDEISEWSRDVMMDIRRHKSDYGASKSRNGFSRFYF</sequence>
<reference evidence="3" key="2">
    <citation type="submission" date="2020-04" db="EMBL/GenBank/DDBJ databases">
        <authorList>
            <consortium name="NCBI Genome Project"/>
        </authorList>
    </citation>
    <scope>NUCLEOTIDE SEQUENCE</scope>
    <source>
        <strain evidence="3">CBS 304.34</strain>
    </source>
</reference>
<gene>
    <name evidence="1 3" type="ORF">BDZ99DRAFT_543820</name>
</gene>
<dbReference type="RefSeq" id="XP_033571863.1">
    <property type="nucleotide sequence ID" value="XM_033726798.1"/>
</dbReference>
<name>A0A6A6Y8G4_9PEZI</name>
<dbReference type="EMBL" id="MU003711">
    <property type="protein sequence ID" value="KAF2804899.1"/>
    <property type="molecule type" value="Genomic_DNA"/>
</dbReference>
<evidence type="ECO:0000313" key="3">
    <source>
        <dbReference type="RefSeq" id="XP_033571863.1"/>
    </source>
</evidence>
<proteinExistence type="predicted"/>
<evidence type="ECO:0000313" key="1">
    <source>
        <dbReference type="EMBL" id="KAF2804899.1"/>
    </source>
</evidence>
<organism evidence="1">
    <name type="scientific">Mytilinidion resinicola</name>
    <dbReference type="NCBI Taxonomy" id="574789"/>
    <lineage>
        <taxon>Eukaryota</taxon>
        <taxon>Fungi</taxon>
        <taxon>Dikarya</taxon>
        <taxon>Ascomycota</taxon>
        <taxon>Pezizomycotina</taxon>
        <taxon>Dothideomycetes</taxon>
        <taxon>Pleosporomycetidae</taxon>
        <taxon>Mytilinidiales</taxon>
        <taxon>Mytilinidiaceae</taxon>
        <taxon>Mytilinidion</taxon>
    </lineage>
</organism>
<accession>A0A6A6Y8G4</accession>
<evidence type="ECO:0000313" key="2">
    <source>
        <dbReference type="Proteomes" id="UP000504636"/>
    </source>
</evidence>
<keyword evidence="2" id="KW-1185">Reference proteome</keyword>
<dbReference type="OrthoDB" id="10612765at2759"/>
<dbReference type="GeneID" id="54467691"/>